<evidence type="ECO:0000256" key="7">
    <source>
        <dbReference type="ARBA" id="ARBA00047925"/>
    </source>
</evidence>
<feature type="binding site" evidence="8">
    <location>
        <position position="264"/>
    </location>
    <ligand>
        <name>NAD(+)</name>
        <dbReference type="ChEBI" id="CHEBI:57540"/>
    </ligand>
</feature>
<comment type="catalytic activity">
    <reaction evidence="7 8">
        <text>NAD(+) + ATP = ADP + NADP(+) + H(+)</text>
        <dbReference type="Rhea" id="RHEA:18629"/>
        <dbReference type="ChEBI" id="CHEBI:15378"/>
        <dbReference type="ChEBI" id="CHEBI:30616"/>
        <dbReference type="ChEBI" id="CHEBI:57540"/>
        <dbReference type="ChEBI" id="CHEBI:58349"/>
        <dbReference type="ChEBI" id="CHEBI:456216"/>
        <dbReference type="EC" id="2.7.1.23"/>
    </reaction>
</comment>
<dbReference type="GO" id="GO:0006741">
    <property type="term" value="P:NADP+ biosynthetic process"/>
    <property type="evidence" value="ECO:0007669"/>
    <property type="project" value="UniProtKB-UniRule"/>
</dbReference>
<evidence type="ECO:0000256" key="3">
    <source>
        <dbReference type="ARBA" id="ARBA00022777"/>
    </source>
</evidence>
<dbReference type="InterPro" id="IPR016064">
    <property type="entry name" value="NAD/diacylglycerol_kinase_sf"/>
</dbReference>
<feature type="binding site" evidence="8">
    <location>
        <position position="192"/>
    </location>
    <ligand>
        <name>NAD(+)</name>
        <dbReference type="ChEBI" id="CHEBI:57540"/>
    </ligand>
</feature>
<evidence type="ECO:0000313" key="10">
    <source>
        <dbReference type="Proteomes" id="UP000253940"/>
    </source>
</evidence>
<keyword evidence="4 8" id="KW-0067">ATP-binding</keyword>
<comment type="cofactor">
    <cofactor evidence="8">
        <name>a divalent metal cation</name>
        <dbReference type="ChEBI" id="CHEBI:60240"/>
    </cofactor>
</comment>
<dbReference type="GO" id="GO:0019674">
    <property type="term" value="P:NAD+ metabolic process"/>
    <property type="evidence" value="ECO:0007669"/>
    <property type="project" value="InterPro"/>
</dbReference>
<evidence type="ECO:0000256" key="5">
    <source>
        <dbReference type="ARBA" id="ARBA00022857"/>
    </source>
</evidence>
<organism evidence="9 10">
    <name type="scientific">Aquirhabdus parva</name>
    <dbReference type="NCBI Taxonomy" id="2283318"/>
    <lineage>
        <taxon>Bacteria</taxon>
        <taxon>Pseudomonadati</taxon>
        <taxon>Pseudomonadota</taxon>
        <taxon>Gammaproteobacteria</taxon>
        <taxon>Moraxellales</taxon>
        <taxon>Moraxellaceae</taxon>
        <taxon>Aquirhabdus</taxon>
    </lineage>
</organism>
<dbReference type="InterPro" id="IPR017438">
    <property type="entry name" value="ATP-NAD_kinase_N"/>
</dbReference>
<feature type="binding site" evidence="8">
    <location>
        <position position="194"/>
    </location>
    <ligand>
        <name>NAD(+)</name>
        <dbReference type="ChEBI" id="CHEBI:57540"/>
    </ligand>
</feature>
<feature type="binding site" evidence="8">
    <location>
        <position position="95"/>
    </location>
    <ligand>
        <name>NAD(+)</name>
        <dbReference type="ChEBI" id="CHEBI:57540"/>
    </ligand>
</feature>
<dbReference type="GO" id="GO:0051287">
    <property type="term" value="F:NAD binding"/>
    <property type="evidence" value="ECO:0007669"/>
    <property type="project" value="UniProtKB-ARBA"/>
</dbReference>
<dbReference type="InterPro" id="IPR002504">
    <property type="entry name" value="NADK"/>
</dbReference>
<comment type="subcellular location">
    <subcellularLocation>
        <location evidence="8">Cytoplasm</location>
    </subcellularLocation>
</comment>
<dbReference type="Proteomes" id="UP000253940">
    <property type="component" value="Chromosome"/>
</dbReference>
<evidence type="ECO:0000313" key="9">
    <source>
        <dbReference type="EMBL" id="AXI02375.1"/>
    </source>
</evidence>
<feature type="binding site" evidence="8">
    <location>
        <begin position="164"/>
        <end position="165"/>
    </location>
    <ligand>
        <name>NAD(+)</name>
        <dbReference type="ChEBI" id="CHEBI:57540"/>
    </ligand>
</feature>
<dbReference type="GO" id="GO:0005737">
    <property type="term" value="C:cytoplasm"/>
    <property type="evidence" value="ECO:0007669"/>
    <property type="project" value="UniProtKB-SubCell"/>
</dbReference>
<comment type="caution">
    <text evidence="8">Lacks conserved residue(s) required for the propagation of feature annotation.</text>
</comment>
<reference evidence="9 10" key="1">
    <citation type="submission" date="2018-07" db="EMBL/GenBank/DDBJ databases">
        <title>Genome sequencing of Moraxellaceae gen. HYN0046.</title>
        <authorList>
            <person name="Kim M."/>
            <person name="Yi H."/>
        </authorList>
    </citation>
    <scope>NUCLEOTIDE SEQUENCE [LARGE SCALE GENOMIC DNA]</scope>
    <source>
        <strain evidence="9 10">HYN0046</strain>
    </source>
</reference>
<accession>A0A345P516</accession>
<keyword evidence="6 8" id="KW-0520">NAD</keyword>
<evidence type="ECO:0000256" key="2">
    <source>
        <dbReference type="ARBA" id="ARBA00022741"/>
    </source>
</evidence>
<dbReference type="RefSeq" id="WP_114898485.1">
    <property type="nucleotide sequence ID" value="NZ_CP031222.1"/>
</dbReference>
<evidence type="ECO:0000256" key="6">
    <source>
        <dbReference type="ARBA" id="ARBA00023027"/>
    </source>
</evidence>
<protein>
    <recommendedName>
        <fullName evidence="8">NAD kinase</fullName>
        <ecNumber evidence="8">2.7.1.23</ecNumber>
    </recommendedName>
    <alternativeName>
        <fullName evidence="8">ATP-dependent NAD kinase</fullName>
    </alternativeName>
</protein>
<dbReference type="Pfam" id="PF20143">
    <property type="entry name" value="NAD_kinase_C"/>
    <property type="match status" value="1"/>
</dbReference>
<dbReference type="Gene3D" id="3.40.50.10330">
    <property type="entry name" value="Probable inorganic polyphosphate/atp-NAD kinase, domain 1"/>
    <property type="match status" value="1"/>
</dbReference>
<dbReference type="GO" id="GO:0005524">
    <property type="term" value="F:ATP binding"/>
    <property type="evidence" value="ECO:0007669"/>
    <property type="project" value="UniProtKB-KW"/>
</dbReference>
<comment type="similarity">
    <text evidence="8">Belongs to the NAD kinase family.</text>
</comment>
<feature type="active site" description="Proton acceptor" evidence="8">
    <location>
        <position position="90"/>
    </location>
</feature>
<feature type="binding site" evidence="8">
    <location>
        <begin position="90"/>
        <end position="91"/>
    </location>
    <ligand>
        <name>NAD(+)</name>
        <dbReference type="ChEBI" id="CHEBI:57540"/>
    </ligand>
</feature>
<comment type="function">
    <text evidence="8">Involved in the regulation of the intracellular balance of NAD and NADP, and is a key enzyme in the biosynthesis of NADP. Catalyzes specifically the phosphorylation on 2'-hydroxyl of the adenosine moiety of NAD to yield NADP.</text>
</comment>
<dbReference type="OrthoDB" id="9774737at2"/>
<dbReference type="GO" id="GO:0046872">
    <property type="term" value="F:metal ion binding"/>
    <property type="evidence" value="ECO:0007669"/>
    <property type="project" value="UniProtKB-UniRule"/>
</dbReference>
<keyword evidence="1 8" id="KW-0808">Transferase</keyword>
<feature type="binding site" evidence="8">
    <location>
        <position position="175"/>
    </location>
    <ligand>
        <name>NAD(+)</name>
        <dbReference type="ChEBI" id="CHEBI:57540"/>
    </ligand>
</feature>
<dbReference type="InterPro" id="IPR017437">
    <property type="entry name" value="ATP-NAD_kinase_PpnK-typ_C"/>
</dbReference>
<dbReference type="FunFam" id="2.60.200.30:FF:000009">
    <property type="entry name" value="Poly(P)/ATP NAD kinase"/>
    <property type="match status" value="1"/>
</dbReference>
<keyword evidence="8" id="KW-0963">Cytoplasm</keyword>
<dbReference type="Pfam" id="PF01513">
    <property type="entry name" value="NAD_kinase"/>
    <property type="match status" value="1"/>
</dbReference>
<feature type="binding site" evidence="8">
    <location>
        <begin position="205"/>
        <end position="210"/>
    </location>
    <ligand>
        <name>NAD(+)</name>
        <dbReference type="ChEBI" id="CHEBI:57540"/>
    </ligand>
</feature>
<dbReference type="Gene3D" id="2.60.200.30">
    <property type="entry name" value="Probable inorganic polyphosphate/atp-NAD kinase, domain 2"/>
    <property type="match status" value="1"/>
</dbReference>
<evidence type="ECO:0000256" key="4">
    <source>
        <dbReference type="ARBA" id="ARBA00022840"/>
    </source>
</evidence>
<evidence type="ECO:0000256" key="1">
    <source>
        <dbReference type="ARBA" id="ARBA00022679"/>
    </source>
</evidence>
<gene>
    <name evidence="8" type="primary">nadK</name>
    <name evidence="9" type="ORF">HYN46_05710</name>
</gene>
<dbReference type="SUPFAM" id="SSF111331">
    <property type="entry name" value="NAD kinase/diacylglycerol kinase-like"/>
    <property type="match status" value="1"/>
</dbReference>
<dbReference type="PANTHER" id="PTHR20275:SF0">
    <property type="entry name" value="NAD KINASE"/>
    <property type="match status" value="1"/>
</dbReference>
<dbReference type="GO" id="GO:0003951">
    <property type="term" value="F:NAD+ kinase activity"/>
    <property type="evidence" value="ECO:0007669"/>
    <property type="project" value="UniProtKB-UniRule"/>
</dbReference>
<dbReference type="KEGG" id="mbah:HYN46_05710"/>
<dbReference type="AlphaFoldDB" id="A0A345P516"/>
<dbReference type="HAMAP" id="MF_00361">
    <property type="entry name" value="NAD_kinase"/>
    <property type="match status" value="1"/>
</dbReference>
<dbReference type="EC" id="2.7.1.23" evidence="8"/>
<dbReference type="PANTHER" id="PTHR20275">
    <property type="entry name" value="NAD KINASE"/>
    <property type="match status" value="1"/>
</dbReference>
<evidence type="ECO:0000256" key="8">
    <source>
        <dbReference type="HAMAP-Rule" id="MF_00361"/>
    </source>
</evidence>
<proteinExistence type="inferred from homology"/>
<dbReference type="EMBL" id="CP031222">
    <property type="protein sequence ID" value="AXI02375.1"/>
    <property type="molecule type" value="Genomic_DNA"/>
</dbReference>
<keyword evidence="3 8" id="KW-0418">Kinase</keyword>
<sequence length="314" mass="34393">MRVSKPAKNAAVKTVASKTTHFRNIGLIGRPGKSSVVDTLRLIHDHINKQGLNPIFDEATAELADLTSVQVISRPLLGEVCDLVIVVGGDGSLLHAARVLARHQTPVLGVNRGRLGFLTDVSPDEVLFKLDQVLKGEYSLDKRFLLHMEIRSGGRVTHEGVALNDVVLHAGKSVHMIDFELNIDGHFVYRQHSDGLIIASPTGSTAYSLSAGGPIMHPSMHGIVIAPMHPHTLSSRPIVIGSESEIKIKIKDTRVHPMVSADGQTSVTLEEGDLLHIRKHPFKLCLIHPPGYDFYAACRTKLGWSHYKENDDEH</sequence>
<keyword evidence="10" id="KW-1185">Reference proteome</keyword>
<name>A0A345P516_9GAMM</name>
<keyword evidence="5 8" id="KW-0521">NADP</keyword>
<dbReference type="NCBIfam" id="NF002306">
    <property type="entry name" value="PRK01231.1"/>
    <property type="match status" value="1"/>
</dbReference>
<keyword evidence="2 8" id="KW-0547">Nucleotide-binding</keyword>